<evidence type="ECO:0000256" key="3">
    <source>
        <dbReference type="ARBA" id="ARBA00009347"/>
    </source>
</evidence>
<dbReference type="Gene3D" id="1.20.140.10">
    <property type="entry name" value="Butyryl-CoA Dehydrogenase, subunit A, domain 3"/>
    <property type="match status" value="1"/>
</dbReference>
<gene>
    <name evidence="16" type="ORF">SAMN04488052_104364</name>
</gene>
<organism evidence="16 17">
    <name type="scientific">Aquisalimonas asiatica</name>
    <dbReference type="NCBI Taxonomy" id="406100"/>
    <lineage>
        <taxon>Bacteria</taxon>
        <taxon>Pseudomonadati</taxon>
        <taxon>Pseudomonadota</taxon>
        <taxon>Gammaproteobacteria</taxon>
        <taxon>Chromatiales</taxon>
        <taxon>Ectothiorhodospiraceae</taxon>
        <taxon>Aquisalimonas</taxon>
    </lineage>
</organism>
<evidence type="ECO:0000256" key="4">
    <source>
        <dbReference type="ARBA" id="ARBA00012033"/>
    </source>
</evidence>
<feature type="domain" description="Acyl-CoA dehydrogenase C-terminal bacterial-type" evidence="15">
    <location>
        <begin position="445"/>
        <end position="727"/>
    </location>
</feature>
<comment type="catalytic activity">
    <reaction evidence="11">
        <text>a long-chain 2,3-saturated fatty acyl-CoA + oxidized [electron-transfer flavoprotein] + H(+) = a long-chain (2E)-enoyl-CoA + reduced [electron-transfer flavoprotein]</text>
        <dbReference type="Rhea" id="RHEA:17721"/>
        <dbReference type="Rhea" id="RHEA-COMP:10685"/>
        <dbReference type="Rhea" id="RHEA-COMP:10686"/>
        <dbReference type="ChEBI" id="CHEBI:15378"/>
        <dbReference type="ChEBI" id="CHEBI:57692"/>
        <dbReference type="ChEBI" id="CHEBI:58307"/>
        <dbReference type="ChEBI" id="CHEBI:83721"/>
        <dbReference type="ChEBI" id="CHEBI:83727"/>
        <dbReference type="EC" id="1.3.8.8"/>
    </reaction>
</comment>
<feature type="domain" description="Acyl-CoA oxidase/dehydrogenase middle" evidence="13">
    <location>
        <begin position="171"/>
        <end position="267"/>
    </location>
</feature>
<evidence type="ECO:0000256" key="9">
    <source>
        <dbReference type="ARBA" id="ARBA00023002"/>
    </source>
</evidence>
<dbReference type="InterPro" id="IPR009100">
    <property type="entry name" value="AcylCoA_DH/oxidase_NM_dom_sf"/>
</dbReference>
<accession>A0A1H8TPD1</accession>
<evidence type="ECO:0000259" key="14">
    <source>
        <dbReference type="Pfam" id="PF02771"/>
    </source>
</evidence>
<dbReference type="EC" id="1.3.8.8" evidence="5"/>
<sequence>MFSALMNVMRAKNMLPRISDTERQALEAGTVWIDGQLFSGNPDFKGMMAESYNQLSDEEQAFLDGPAEELCQMIDTYEVARTRRAPDDAVDFIKKQGFMGMIIPREYGGKGFSTLAVSSVMAKVNSYSSTVGTFVVIPNSLGAAELLKHYGTDAQKDHYLPRLASGEYVPCFGLTEPTAGSDAASIKAEGEVFKDDAGEVKIRLNFRKRYITLAPVANLISLAFQMHDPDNLLGKGEYPGITVVMLHKGTPGLHNGDHHMPVGEGFYNGPIIGENVVCSPDQIIGGAEYAGQGWRMLMEQLAGGRAISLPAGAIGGMKSTAAVTGAYSMVRHQFGIPIGYMEGVQDKVAGIAAMAYMFEGARVYSCSAIDGGEQPPVISALLKSSSTEMVQRLLTDGMDVFSGAGVMQGPNNILASGYHGAPVGITVEGANIMTRTLIIFGQGATRCHPYALPLVKAIEDGDATAFRQRLLGWLGHTASNWGRTKVRGLTRGFSAGSPVSGPTATYYRRLAWASSRFALLTDLAMYFIGGKLKAKGNLTGRFADALTWQVLALSALRRFEAEGRKDEDLPVVQYACEHALAKIQEAFEGIHANFDAPVVGWWLRKPAAFFLRINPLSQGPSDKLIAPTAAAIQALNDQYRRITNGVARASESAPGAGRLLKAFRLHQEALPIMGKIQKAQKQRKLSRGLAYEVIAEAQEKGVITETEARQLQQANDAAMDAIEVDVFTADEYFASTALPSHGEAEHRPAANA</sequence>
<proteinExistence type="inferred from homology"/>
<dbReference type="PANTHER" id="PTHR48083:SF33">
    <property type="entry name" value="ACYL-COENZYME A DEHYDROGENASE"/>
    <property type="match status" value="1"/>
</dbReference>
<dbReference type="InterPro" id="IPR036250">
    <property type="entry name" value="AcylCo_DH-like_C"/>
</dbReference>
<evidence type="ECO:0000256" key="5">
    <source>
        <dbReference type="ARBA" id="ARBA00012040"/>
    </source>
</evidence>
<dbReference type="Gene3D" id="2.40.110.10">
    <property type="entry name" value="Butyryl-CoA Dehydrogenase, subunit A, domain 2"/>
    <property type="match status" value="1"/>
</dbReference>
<evidence type="ECO:0000256" key="10">
    <source>
        <dbReference type="ARBA" id="ARBA00047882"/>
    </source>
</evidence>
<dbReference type="InterPro" id="IPR009075">
    <property type="entry name" value="AcylCo_DH/oxidase_C"/>
</dbReference>
<comment type="catalytic activity">
    <reaction evidence="10">
        <text>a medium-chain 2,3-saturated fatty acyl-CoA + oxidized [electron-transfer flavoprotein] + H(+) = a medium-chain (2E)-enoyl-CoA + reduced [electron-transfer flavoprotein]</text>
        <dbReference type="Rhea" id="RHEA:14477"/>
        <dbReference type="Rhea" id="RHEA-COMP:10685"/>
        <dbReference type="Rhea" id="RHEA-COMP:10686"/>
        <dbReference type="ChEBI" id="CHEBI:15378"/>
        <dbReference type="ChEBI" id="CHEBI:57692"/>
        <dbReference type="ChEBI" id="CHEBI:58307"/>
        <dbReference type="ChEBI" id="CHEBI:83723"/>
        <dbReference type="ChEBI" id="CHEBI:83726"/>
        <dbReference type="EC" id="1.3.8.7"/>
    </reaction>
</comment>
<evidence type="ECO:0000313" key="16">
    <source>
        <dbReference type="EMBL" id="SEO92822.1"/>
    </source>
</evidence>
<feature type="domain" description="Acyl-CoA dehydrogenase/oxidase C-terminal" evidence="12">
    <location>
        <begin position="291"/>
        <end position="438"/>
    </location>
</feature>
<dbReference type="PROSITE" id="PS00072">
    <property type="entry name" value="ACYL_COA_DH_1"/>
    <property type="match status" value="1"/>
</dbReference>
<evidence type="ECO:0000256" key="6">
    <source>
        <dbReference type="ARBA" id="ARBA00020144"/>
    </source>
</evidence>
<dbReference type="SUPFAM" id="SSF56645">
    <property type="entry name" value="Acyl-CoA dehydrogenase NM domain-like"/>
    <property type="match status" value="1"/>
</dbReference>
<protein>
    <recommendedName>
        <fullName evidence="6">Acyl-coenzyme A dehydrogenase</fullName>
        <ecNumber evidence="4">1.3.8.7</ecNumber>
        <ecNumber evidence="5">1.3.8.8</ecNumber>
    </recommendedName>
</protein>
<dbReference type="InterPro" id="IPR013786">
    <property type="entry name" value="AcylCoA_DH/ox_N"/>
</dbReference>
<dbReference type="GO" id="GO:0005737">
    <property type="term" value="C:cytoplasm"/>
    <property type="evidence" value="ECO:0007669"/>
    <property type="project" value="TreeGrafter"/>
</dbReference>
<dbReference type="SUPFAM" id="SSF47203">
    <property type="entry name" value="Acyl-CoA dehydrogenase C-terminal domain-like"/>
    <property type="match status" value="1"/>
</dbReference>
<dbReference type="NCBIfam" id="NF007000">
    <property type="entry name" value="PRK09463.1"/>
    <property type="match status" value="1"/>
</dbReference>
<dbReference type="PANTHER" id="PTHR48083">
    <property type="entry name" value="MEDIUM-CHAIN SPECIFIC ACYL-COA DEHYDROGENASE, MITOCHONDRIAL-RELATED"/>
    <property type="match status" value="1"/>
</dbReference>
<comment type="cofactor">
    <cofactor evidence="1">
        <name>FAD</name>
        <dbReference type="ChEBI" id="CHEBI:57692"/>
    </cofactor>
</comment>
<dbReference type="GO" id="GO:0070991">
    <property type="term" value="F:medium-chain fatty acyl-CoA dehydrogenase activity"/>
    <property type="evidence" value="ECO:0007669"/>
    <property type="project" value="UniProtKB-EC"/>
</dbReference>
<dbReference type="InterPro" id="IPR006091">
    <property type="entry name" value="Acyl-CoA_Oxase/DH_mid-dom"/>
</dbReference>
<feature type="domain" description="Acyl-CoA dehydrogenase/oxidase N-terminal" evidence="14">
    <location>
        <begin position="59"/>
        <end position="167"/>
    </location>
</feature>
<reference evidence="16 17" key="1">
    <citation type="submission" date="2016-10" db="EMBL/GenBank/DDBJ databases">
        <authorList>
            <person name="de Groot N.N."/>
        </authorList>
    </citation>
    <scope>NUCLEOTIDE SEQUENCE [LARGE SCALE GENOMIC DNA]</scope>
    <source>
        <strain evidence="16 17">CGMCC 1.6291</strain>
    </source>
</reference>
<dbReference type="AlphaFoldDB" id="A0A1H8TPD1"/>
<dbReference type="EMBL" id="FOEG01000004">
    <property type="protein sequence ID" value="SEO92822.1"/>
    <property type="molecule type" value="Genomic_DNA"/>
</dbReference>
<dbReference type="InterPro" id="IPR037069">
    <property type="entry name" value="AcylCoA_DH/ox_N_sf"/>
</dbReference>
<dbReference type="InterPro" id="IPR006089">
    <property type="entry name" value="Acyl-CoA_DH_CS"/>
</dbReference>
<evidence type="ECO:0000256" key="8">
    <source>
        <dbReference type="ARBA" id="ARBA00022827"/>
    </source>
</evidence>
<dbReference type="OrthoDB" id="9802447at2"/>
<evidence type="ECO:0000259" key="13">
    <source>
        <dbReference type="Pfam" id="PF02770"/>
    </source>
</evidence>
<dbReference type="UniPathway" id="UPA00659"/>
<comment type="pathway">
    <text evidence="2">Lipid metabolism; fatty acid beta-oxidation.</text>
</comment>
<dbReference type="Proteomes" id="UP000199657">
    <property type="component" value="Unassembled WGS sequence"/>
</dbReference>
<evidence type="ECO:0000256" key="7">
    <source>
        <dbReference type="ARBA" id="ARBA00022630"/>
    </source>
</evidence>
<comment type="similarity">
    <text evidence="3">Belongs to the acyl-CoA dehydrogenase family.</text>
</comment>
<dbReference type="Pfam" id="PF02770">
    <property type="entry name" value="Acyl-CoA_dh_M"/>
    <property type="match status" value="1"/>
</dbReference>
<dbReference type="InterPro" id="IPR015396">
    <property type="entry name" value="FadE_C"/>
</dbReference>
<keyword evidence="7" id="KW-0285">Flavoprotein</keyword>
<dbReference type="InterPro" id="IPR050741">
    <property type="entry name" value="Acyl-CoA_dehydrogenase"/>
</dbReference>
<evidence type="ECO:0000256" key="11">
    <source>
        <dbReference type="ARBA" id="ARBA00049247"/>
    </source>
</evidence>
<evidence type="ECO:0000259" key="15">
    <source>
        <dbReference type="Pfam" id="PF09317"/>
    </source>
</evidence>
<name>A0A1H8TPD1_9GAMM</name>
<evidence type="ECO:0000259" key="12">
    <source>
        <dbReference type="Pfam" id="PF00441"/>
    </source>
</evidence>
<evidence type="ECO:0000313" key="17">
    <source>
        <dbReference type="Proteomes" id="UP000199657"/>
    </source>
</evidence>
<keyword evidence="9" id="KW-0560">Oxidoreductase</keyword>
<evidence type="ECO:0000256" key="2">
    <source>
        <dbReference type="ARBA" id="ARBA00005005"/>
    </source>
</evidence>
<dbReference type="Pfam" id="PF02771">
    <property type="entry name" value="Acyl-CoA_dh_N"/>
    <property type="match status" value="1"/>
</dbReference>
<keyword evidence="8" id="KW-0274">FAD</keyword>
<dbReference type="Pfam" id="PF00441">
    <property type="entry name" value="Acyl-CoA_dh_1"/>
    <property type="match status" value="1"/>
</dbReference>
<dbReference type="GO" id="GO:0004466">
    <property type="term" value="F:long-chain fatty acyl-CoA dehydrogenase activity"/>
    <property type="evidence" value="ECO:0007669"/>
    <property type="project" value="UniProtKB-EC"/>
</dbReference>
<evidence type="ECO:0000256" key="1">
    <source>
        <dbReference type="ARBA" id="ARBA00001974"/>
    </source>
</evidence>
<dbReference type="NCBIfam" id="NF009586">
    <property type="entry name" value="PRK13026.1"/>
    <property type="match status" value="1"/>
</dbReference>
<dbReference type="Pfam" id="PF09317">
    <property type="entry name" value="ACDH_C"/>
    <property type="match status" value="1"/>
</dbReference>
<dbReference type="RefSeq" id="WP_091643883.1">
    <property type="nucleotide sequence ID" value="NZ_FOEG01000004.1"/>
</dbReference>
<dbReference type="InterPro" id="IPR046373">
    <property type="entry name" value="Acyl-CoA_Oxase/DH_mid-dom_sf"/>
</dbReference>
<keyword evidence="17" id="KW-1185">Reference proteome</keyword>
<dbReference type="Gene3D" id="1.10.540.10">
    <property type="entry name" value="Acyl-CoA dehydrogenase/oxidase, N-terminal domain"/>
    <property type="match status" value="1"/>
</dbReference>
<dbReference type="EC" id="1.3.8.7" evidence="4"/>
<dbReference type="GO" id="GO:0033539">
    <property type="term" value="P:fatty acid beta-oxidation using acyl-CoA dehydrogenase"/>
    <property type="evidence" value="ECO:0007669"/>
    <property type="project" value="InterPro"/>
</dbReference>
<dbReference type="GO" id="GO:0050660">
    <property type="term" value="F:flavin adenine dinucleotide binding"/>
    <property type="evidence" value="ECO:0007669"/>
    <property type="project" value="InterPro"/>
</dbReference>
<dbReference type="STRING" id="406100.SAMN04488052_104364"/>